<dbReference type="Gene3D" id="3.40.630.30">
    <property type="match status" value="1"/>
</dbReference>
<sequence length="209" mass="24488">MKIIPRENREEYSLPLPIYQSVHIADGICREGKEFDLLVGLDKKYTEQLRELSANESDTDLQNFTSDWKRFVEGSYEFWYQKNRSLFALVDKQSDDLAALVWFGPKPLGKKSPKFGGNAEEKTRAGRQIPGEWHTISFRCYPKYRGKGMMRVFTAFAIEEYKKQFPHVKFWGGLDDRNTASTRLFQNLGFHINAEYSDLPEHWLIMVKM</sequence>
<dbReference type="GO" id="GO:0016747">
    <property type="term" value="F:acyltransferase activity, transferring groups other than amino-acyl groups"/>
    <property type="evidence" value="ECO:0007669"/>
    <property type="project" value="InterPro"/>
</dbReference>
<dbReference type="Pfam" id="PF00583">
    <property type="entry name" value="Acetyltransf_1"/>
    <property type="match status" value="1"/>
</dbReference>
<evidence type="ECO:0000259" key="1">
    <source>
        <dbReference type="PROSITE" id="PS51186"/>
    </source>
</evidence>
<dbReference type="SUPFAM" id="SSF55729">
    <property type="entry name" value="Acyl-CoA N-acyltransferases (Nat)"/>
    <property type="match status" value="1"/>
</dbReference>
<organism evidence="2 3">
    <name type="scientific">Candidatus Gottesmanbacteria bacterium GW2011_GWA2_47_9</name>
    <dbReference type="NCBI Taxonomy" id="1618445"/>
    <lineage>
        <taxon>Bacteria</taxon>
        <taxon>Candidatus Gottesmaniibacteriota</taxon>
    </lineage>
</organism>
<accession>A0A0G1W809</accession>
<dbReference type="InterPro" id="IPR016181">
    <property type="entry name" value="Acyl_CoA_acyltransferase"/>
</dbReference>
<dbReference type="EMBL" id="LCOY01000055">
    <property type="protein sequence ID" value="KKU86498.1"/>
    <property type="molecule type" value="Genomic_DNA"/>
</dbReference>
<dbReference type="Proteomes" id="UP000034739">
    <property type="component" value="Unassembled WGS sequence"/>
</dbReference>
<evidence type="ECO:0000313" key="2">
    <source>
        <dbReference type="EMBL" id="KKU86498.1"/>
    </source>
</evidence>
<dbReference type="PROSITE" id="PS51186">
    <property type="entry name" value="GNAT"/>
    <property type="match status" value="1"/>
</dbReference>
<proteinExistence type="predicted"/>
<dbReference type="AlphaFoldDB" id="A0A0G1W809"/>
<reference evidence="2 3" key="1">
    <citation type="journal article" date="2015" name="Nature">
        <title>rRNA introns, odd ribosomes, and small enigmatic genomes across a large radiation of phyla.</title>
        <authorList>
            <person name="Brown C.T."/>
            <person name="Hug L.A."/>
            <person name="Thomas B.C."/>
            <person name="Sharon I."/>
            <person name="Castelle C.J."/>
            <person name="Singh A."/>
            <person name="Wilkins M.J."/>
            <person name="Williams K.H."/>
            <person name="Banfield J.F."/>
        </authorList>
    </citation>
    <scope>NUCLEOTIDE SEQUENCE [LARGE SCALE GENOMIC DNA]</scope>
</reference>
<name>A0A0G1W809_9BACT</name>
<dbReference type="InterPro" id="IPR000182">
    <property type="entry name" value="GNAT_dom"/>
</dbReference>
<feature type="domain" description="N-acetyltransferase" evidence="1">
    <location>
        <begin position="47"/>
        <end position="209"/>
    </location>
</feature>
<evidence type="ECO:0000313" key="3">
    <source>
        <dbReference type="Proteomes" id="UP000034739"/>
    </source>
</evidence>
<gene>
    <name evidence="2" type="ORF">UY16_C0055G0013</name>
</gene>
<comment type="caution">
    <text evidence="2">The sequence shown here is derived from an EMBL/GenBank/DDBJ whole genome shotgun (WGS) entry which is preliminary data.</text>
</comment>
<protein>
    <recommendedName>
        <fullName evidence="1">N-acetyltransferase domain-containing protein</fullName>
    </recommendedName>
</protein>